<dbReference type="EMBL" id="WNKV01000008">
    <property type="protein sequence ID" value="MTW16845.1"/>
    <property type="molecule type" value="Genomic_DNA"/>
</dbReference>
<feature type="transmembrane region" description="Helical" evidence="6">
    <location>
        <begin position="137"/>
        <end position="158"/>
    </location>
</feature>
<dbReference type="RefSeq" id="WP_111386299.1">
    <property type="nucleotide sequence ID" value="NZ_NPEW01000163.1"/>
</dbReference>
<evidence type="ECO:0000256" key="1">
    <source>
        <dbReference type="ARBA" id="ARBA00004651"/>
    </source>
</evidence>
<dbReference type="Pfam" id="PF00482">
    <property type="entry name" value="T2SSF"/>
    <property type="match status" value="1"/>
</dbReference>
<proteinExistence type="predicted"/>
<evidence type="ECO:0000313" key="8">
    <source>
        <dbReference type="EMBL" id="MTW16845.1"/>
    </source>
</evidence>
<dbReference type="GO" id="GO:0005886">
    <property type="term" value="C:plasma membrane"/>
    <property type="evidence" value="ECO:0007669"/>
    <property type="project" value="UniProtKB-SubCell"/>
</dbReference>
<name>A0A327K1H5_9BRAD</name>
<dbReference type="InterPro" id="IPR018076">
    <property type="entry name" value="T2SS_GspF_dom"/>
</dbReference>
<evidence type="ECO:0000256" key="5">
    <source>
        <dbReference type="ARBA" id="ARBA00023136"/>
    </source>
</evidence>
<protein>
    <submittedName>
        <fullName evidence="8">Type II secretion system F family protein</fullName>
    </submittedName>
</protein>
<feature type="transmembrane region" description="Helical" evidence="6">
    <location>
        <begin position="12"/>
        <end position="32"/>
    </location>
</feature>
<feature type="domain" description="Type II secretion system protein GspF" evidence="7">
    <location>
        <begin position="176"/>
        <end position="305"/>
    </location>
</feature>
<evidence type="ECO:0000256" key="3">
    <source>
        <dbReference type="ARBA" id="ARBA00022692"/>
    </source>
</evidence>
<evidence type="ECO:0000256" key="2">
    <source>
        <dbReference type="ARBA" id="ARBA00022475"/>
    </source>
</evidence>
<keyword evidence="4 6" id="KW-1133">Transmembrane helix</keyword>
<comment type="subcellular location">
    <subcellularLocation>
        <location evidence="1">Cell membrane</location>
        <topology evidence="1">Multi-pass membrane protein</topology>
    </subcellularLocation>
</comment>
<evidence type="ECO:0000259" key="7">
    <source>
        <dbReference type="Pfam" id="PF00482"/>
    </source>
</evidence>
<gene>
    <name evidence="8" type="ORF">GJ689_11580</name>
</gene>
<dbReference type="PANTHER" id="PTHR35007">
    <property type="entry name" value="INTEGRAL MEMBRANE PROTEIN-RELATED"/>
    <property type="match status" value="1"/>
</dbReference>
<feature type="transmembrane region" description="Helical" evidence="6">
    <location>
        <begin position="290"/>
        <end position="310"/>
    </location>
</feature>
<dbReference type="Proteomes" id="UP000438991">
    <property type="component" value="Unassembled WGS sequence"/>
</dbReference>
<keyword evidence="3 6" id="KW-0812">Transmembrane</keyword>
<evidence type="ECO:0000256" key="4">
    <source>
        <dbReference type="ARBA" id="ARBA00022989"/>
    </source>
</evidence>
<evidence type="ECO:0000256" key="6">
    <source>
        <dbReference type="SAM" id="Phobius"/>
    </source>
</evidence>
<organism evidence="8 9">
    <name type="scientific">Rhodoplanes serenus</name>
    <dbReference type="NCBI Taxonomy" id="200615"/>
    <lineage>
        <taxon>Bacteria</taxon>
        <taxon>Pseudomonadati</taxon>
        <taxon>Pseudomonadota</taxon>
        <taxon>Alphaproteobacteria</taxon>
        <taxon>Hyphomicrobiales</taxon>
        <taxon>Nitrobacteraceae</taxon>
        <taxon>Rhodoplanes</taxon>
    </lineage>
</organism>
<accession>A0A327K1H5</accession>
<dbReference type="PANTHER" id="PTHR35007:SF2">
    <property type="entry name" value="PILUS ASSEMBLE PROTEIN"/>
    <property type="match status" value="1"/>
</dbReference>
<comment type="caution">
    <text evidence="8">The sequence shown here is derived from an EMBL/GenBank/DDBJ whole genome shotgun (WGS) entry which is preliminary data.</text>
</comment>
<dbReference type="AlphaFoldDB" id="A0A327K1H5"/>
<keyword evidence="5 6" id="KW-0472">Membrane</keyword>
<keyword evidence="2" id="KW-1003">Cell membrane</keyword>
<reference evidence="8 9" key="1">
    <citation type="submission" date="2019-11" db="EMBL/GenBank/DDBJ databases">
        <title>Whole-genome sequence of Rhodoplanes serenus DSM 18633, type strain.</title>
        <authorList>
            <person name="Kyndt J.A."/>
            <person name="Meyer T.E."/>
        </authorList>
    </citation>
    <scope>NUCLEOTIDE SEQUENCE [LARGE SCALE GENOMIC DNA]</scope>
    <source>
        <strain evidence="8 9">DSM 18633</strain>
    </source>
</reference>
<feature type="transmembrane region" description="Helical" evidence="6">
    <location>
        <begin position="110"/>
        <end position="131"/>
    </location>
</feature>
<evidence type="ECO:0000313" key="9">
    <source>
        <dbReference type="Proteomes" id="UP000438991"/>
    </source>
</evidence>
<sequence>MADLVADNMDLLITLFVFVAAAAATFGIMAMVRVRGAVRRRAAGIVGGGDLDDGAGGRRSFRQASVEAVQRLIDYTTRHYASFDDGSMKLLRQRLVQAGIFDPRAVGFFFLVRGVLAAGLGIAAFVALPLVSTVSDSTVWALVGVAGLAGYLGPSLALDRIVKKRRDEYRTGFPDFMDLLVVCADAGLGMEGSLERIGRELASSYPALAQNIHITNLEIRAGRTLTEALEHFGDRLGLEEVRSFATLIQQSDELGSSITDALRVYSEDMRHKRLSLAEEKAYSLPVKLSVPLMVCVFPVLFVVILLPVFVRVKLGAY</sequence>